<accession>A0A6G0TRJ8</accession>
<reference evidence="1 2" key="1">
    <citation type="submission" date="2019-08" db="EMBL/GenBank/DDBJ databases">
        <title>The genome of the soybean aphid Biotype 1, its phylome, world population structure and adaptation to the North American continent.</title>
        <authorList>
            <person name="Giordano R."/>
            <person name="Donthu R.K."/>
            <person name="Hernandez A.G."/>
            <person name="Wright C.L."/>
            <person name="Zimin A.V."/>
        </authorList>
    </citation>
    <scope>NUCLEOTIDE SEQUENCE [LARGE SCALE GENOMIC DNA]</scope>
    <source>
        <tissue evidence="1">Whole aphids</tissue>
    </source>
</reference>
<name>A0A6G0TRJ8_APHGL</name>
<gene>
    <name evidence="1" type="ORF">AGLY_006302</name>
</gene>
<comment type="caution">
    <text evidence="1">The sequence shown here is derived from an EMBL/GenBank/DDBJ whole genome shotgun (WGS) entry which is preliminary data.</text>
</comment>
<keyword evidence="2" id="KW-1185">Reference proteome</keyword>
<dbReference type="AlphaFoldDB" id="A0A6G0TRJ8"/>
<proteinExistence type="predicted"/>
<sequence length="521" mass="60874">MHQGYTLFHRKPPPKFEIEALFRHVLLYKDTNKNKKTHIIVKLIVLKYTQKLGFTDTYFNTTFTNFYSSTIYPKITTKCFIFILYGAFVSCQSPKFYQLLDKMNLKNQHSCYFKKIISYKNFATEKSNFYRTTGEVVDYSYKINISVSISKEDCRVLSTSLVSLNVPQTNKPRSVQHKSLKPSNIPALNNNIIKHQIITSVKVSVLWISNKSIKILKCSSILTRSKKFKKEKLMKNLVFYQHKKFYDFSTSKLLANFRKPCIKFSSFFGHPTFFYRHFKKNSHKNRKFQWSINNSKKVKNLLYIYIILTSTFGENFKYLHKIKLSNLSKTGFAVFPDAFENYWKIFTFDPPPPKYQLNSLSYQKRSLKIKALLLLQNIETKCIPFSMLVITFNMKLLISIVFTNCIFDKNKSNAIVVHTLCWSATRPMVALNIKSIVIFSVLSKGITIKNDRVSQEAKRMSRLTITPSDHYIHRHRIKHAKIQSNVRGKLYGTCEVTLMAKLIGTYKISSMKSLEHQPTPE</sequence>
<evidence type="ECO:0000313" key="2">
    <source>
        <dbReference type="Proteomes" id="UP000475862"/>
    </source>
</evidence>
<protein>
    <submittedName>
        <fullName evidence="1">Uncharacterized protein</fullName>
    </submittedName>
</protein>
<organism evidence="1 2">
    <name type="scientific">Aphis glycines</name>
    <name type="common">Soybean aphid</name>
    <dbReference type="NCBI Taxonomy" id="307491"/>
    <lineage>
        <taxon>Eukaryota</taxon>
        <taxon>Metazoa</taxon>
        <taxon>Ecdysozoa</taxon>
        <taxon>Arthropoda</taxon>
        <taxon>Hexapoda</taxon>
        <taxon>Insecta</taxon>
        <taxon>Pterygota</taxon>
        <taxon>Neoptera</taxon>
        <taxon>Paraneoptera</taxon>
        <taxon>Hemiptera</taxon>
        <taxon>Sternorrhyncha</taxon>
        <taxon>Aphidomorpha</taxon>
        <taxon>Aphidoidea</taxon>
        <taxon>Aphididae</taxon>
        <taxon>Aphidini</taxon>
        <taxon>Aphis</taxon>
        <taxon>Aphis</taxon>
    </lineage>
</organism>
<dbReference type="Proteomes" id="UP000475862">
    <property type="component" value="Unassembled WGS sequence"/>
</dbReference>
<evidence type="ECO:0000313" key="1">
    <source>
        <dbReference type="EMBL" id="KAE9537279.1"/>
    </source>
</evidence>
<dbReference type="EMBL" id="VYZN01000018">
    <property type="protein sequence ID" value="KAE9537279.1"/>
    <property type="molecule type" value="Genomic_DNA"/>
</dbReference>